<comment type="caution">
    <text evidence="3">The sequence shown here is derived from an EMBL/GenBank/DDBJ whole genome shotgun (WGS) entry which is preliminary data.</text>
</comment>
<feature type="transmembrane region" description="Helical" evidence="2">
    <location>
        <begin position="12"/>
        <end position="34"/>
    </location>
</feature>
<evidence type="ECO:0000256" key="1">
    <source>
        <dbReference type="SAM" id="MobiDB-lite"/>
    </source>
</evidence>
<evidence type="ECO:0000256" key="2">
    <source>
        <dbReference type="SAM" id="Phobius"/>
    </source>
</evidence>
<dbReference type="SMART" id="SM01251">
    <property type="entry name" value="KbaA"/>
    <property type="match status" value="1"/>
</dbReference>
<sequence>MLEGKQVTIRNWLKFSSVALLLGFLGAVITSFFVRADAYLEYMNPLDFWELTGTFLWFSVLGLLYSVISQMGFFAYLTVHQFGRGFFGYFWKHAQIVIIAIVLFDLVYLRYTRVDEPGSIFPYIVVAGVLFIYSLAVAYVKKEETHPRAFLPAVFFMTVVTALEWIPGLRTNDPDTMMIMIVPLVACNTYQLLRLHHIVGYTNEKGEEVGMPNKAEDVQKRRPTDTKKKNKKSK</sequence>
<dbReference type="Proteomes" id="UP000812672">
    <property type="component" value="Unassembled WGS sequence"/>
</dbReference>
<keyword evidence="2" id="KW-0472">Membrane</keyword>
<reference evidence="3 4" key="1">
    <citation type="journal article" date="2011" name="Int. J. Syst. Evol. Microbiol.">
        <title>Allobacillus halotolerans gen. nov., sp. nov. isolated from shrimp paste.</title>
        <authorList>
            <person name="Sheu S.Y."/>
            <person name="Arun A.B."/>
            <person name="Jiang S.R."/>
            <person name="Young C.C."/>
            <person name="Chen W.M."/>
        </authorList>
    </citation>
    <scope>NUCLEOTIDE SEQUENCE [LARGE SCALE GENOMIC DNA]</scope>
    <source>
        <strain evidence="3 4">LMG 24826</strain>
    </source>
</reference>
<accession>A0ABS6GQP2</accession>
<feature type="transmembrane region" description="Helical" evidence="2">
    <location>
        <begin position="149"/>
        <end position="166"/>
    </location>
</feature>
<keyword evidence="2" id="KW-0812">Transmembrane</keyword>
<evidence type="ECO:0000313" key="4">
    <source>
        <dbReference type="Proteomes" id="UP000812672"/>
    </source>
</evidence>
<dbReference type="Pfam" id="PF14089">
    <property type="entry name" value="KbaA"/>
    <property type="match status" value="1"/>
</dbReference>
<evidence type="ECO:0000313" key="3">
    <source>
        <dbReference type="EMBL" id="MBU6081221.1"/>
    </source>
</evidence>
<protein>
    <submittedName>
        <fullName evidence="3">KinB-signaling pathway activation protein</fullName>
    </submittedName>
</protein>
<dbReference type="PIRSF" id="PIRSF029886">
    <property type="entry name" value="KBAA"/>
    <property type="match status" value="1"/>
</dbReference>
<feature type="region of interest" description="Disordered" evidence="1">
    <location>
        <begin position="207"/>
        <end position="234"/>
    </location>
</feature>
<feature type="transmembrane region" description="Helical" evidence="2">
    <location>
        <begin position="178"/>
        <end position="195"/>
    </location>
</feature>
<organism evidence="3 4">
    <name type="scientific">Allobacillus halotolerans</name>
    <dbReference type="NCBI Taxonomy" id="570278"/>
    <lineage>
        <taxon>Bacteria</taxon>
        <taxon>Bacillati</taxon>
        <taxon>Bacillota</taxon>
        <taxon>Bacilli</taxon>
        <taxon>Bacillales</taxon>
        <taxon>Bacillaceae</taxon>
        <taxon>Allobacillus</taxon>
    </lineage>
</organism>
<keyword evidence="4" id="KW-1185">Reference proteome</keyword>
<feature type="compositionally biased region" description="Basic and acidic residues" evidence="1">
    <location>
        <begin position="207"/>
        <end position="227"/>
    </location>
</feature>
<feature type="transmembrane region" description="Helical" evidence="2">
    <location>
        <begin position="89"/>
        <end position="108"/>
    </location>
</feature>
<dbReference type="InterPro" id="IPR024164">
    <property type="entry name" value="KinB-signalling_activ"/>
</dbReference>
<proteinExistence type="predicted"/>
<dbReference type="EMBL" id="JAHLZF010000012">
    <property type="protein sequence ID" value="MBU6081221.1"/>
    <property type="molecule type" value="Genomic_DNA"/>
</dbReference>
<feature type="transmembrane region" description="Helical" evidence="2">
    <location>
        <begin position="54"/>
        <end position="77"/>
    </location>
</feature>
<keyword evidence="2" id="KW-1133">Transmembrane helix</keyword>
<gene>
    <name evidence="3" type="ORF">KQ486_09310</name>
</gene>
<feature type="transmembrane region" description="Helical" evidence="2">
    <location>
        <begin position="120"/>
        <end position="140"/>
    </location>
</feature>
<name>A0ABS6GQP2_9BACI</name>